<dbReference type="PANTHER" id="PTHR43289:SF6">
    <property type="entry name" value="SERINE_THREONINE-PROTEIN KINASE NEKL-3"/>
    <property type="match status" value="1"/>
</dbReference>
<keyword evidence="5" id="KW-1133">Transmembrane helix</keyword>
<evidence type="ECO:0000256" key="2">
    <source>
        <dbReference type="ARBA" id="ARBA00022741"/>
    </source>
</evidence>
<organism evidence="8 9">
    <name type="scientific">Chthoniobacter flavus Ellin428</name>
    <dbReference type="NCBI Taxonomy" id="497964"/>
    <lineage>
        <taxon>Bacteria</taxon>
        <taxon>Pseudomonadati</taxon>
        <taxon>Verrucomicrobiota</taxon>
        <taxon>Spartobacteria</taxon>
        <taxon>Chthoniobacterales</taxon>
        <taxon>Chthoniobacteraceae</taxon>
        <taxon>Chthoniobacter</taxon>
    </lineage>
</organism>
<evidence type="ECO:0000256" key="4">
    <source>
        <dbReference type="ARBA" id="ARBA00022840"/>
    </source>
</evidence>
<dbReference type="AlphaFoldDB" id="B4D7K4"/>
<evidence type="ECO:0000259" key="7">
    <source>
        <dbReference type="PROSITE" id="PS51746"/>
    </source>
</evidence>
<dbReference type="eggNOG" id="COG0631">
    <property type="taxonomic scope" value="Bacteria"/>
</dbReference>
<accession>B4D7K4</accession>
<evidence type="ECO:0000259" key="6">
    <source>
        <dbReference type="PROSITE" id="PS50011"/>
    </source>
</evidence>
<protein>
    <submittedName>
        <fullName evidence="8">Protein serine/threonine phosphatase</fullName>
    </submittedName>
</protein>
<dbReference type="PANTHER" id="PTHR43289">
    <property type="entry name" value="MITOGEN-ACTIVATED PROTEIN KINASE KINASE KINASE 20-RELATED"/>
    <property type="match status" value="1"/>
</dbReference>
<dbReference type="GO" id="GO:0004674">
    <property type="term" value="F:protein serine/threonine kinase activity"/>
    <property type="evidence" value="ECO:0007669"/>
    <property type="project" value="TreeGrafter"/>
</dbReference>
<keyword evidence="3" id="KW-0418">Kinase</keyword>
<dbReference type="Pfam" id="PF13672">
    <property type="entry name" value="PP2C_2"/>
    <property type="match status" value="1"/>
</dbReference>
<keyword evidence="1" id="KW-0808">Transferase</keyword>
<feature type="domain" description="PPM-type phosphatase" evidence="7">
    <location>
        <begin position="2"/>
        <end position="221"/>
    </location>
</feature>
<dbReference type="PROSITE" id="PS50011">
    <property type="entry name" value="PROTEIN_KINASE_DOM"/>
    <property type="match status" value="1"/>
</dbReference>
<dbReference type="Gene3D" id="3.60.40.10">
    <property type="entry name" value="PPM-type phosphatase domain"/>
    <property type="match status" value="1"/>
</dbReference>
<comment type="caution">
    <text evidence="8">The sequence shown here is derived from an EMBL/GenBank/DDBJ whole genome shotgun (WGS) entry which is preliminary data.</text>
</comment>
<dbReference type="InterPro" id="IPR011009">
    <property type="entry name" value="Kinase-like_dom_sf"/>
</dbReference>
<dbReference type="Gene3D" id="1.10.510.10">
    <property type="entry name" value="Transferase(Phosphotransferase) domain 1"/>
    <property type="match status" value="1"/>
</dbReference>
<dbReference type="EMBL" id="ABVL01000018">
    <property type="protein sequence ID" value="EDY17621.1"/>
    <property type="molecule type" value="Genomic_DNA"/>
</dbReference>
<dbReference type="SUPFAM" id="SSF81606">
    <property type="entry name" value="PP2C-like"/>
    <property type="match status" value="1"/>
</dbReference>
<keyword evidence="4" id="KW-0067">ATP-binding</keyword>
<evidence type="ECO:0000313" key="9">
    <source>
        <dbReference type="Proteomes" id="UP000005824"/>
    </source>
</evidence>
<dbReference type="InParanoid" id="B4D7K4"/>
<keyword evidence="5" id="KW-0472">Membrane</keyword>
<evidence type="ECO:0000256" key="5">
    <source>
        <dbReference type="SAM" id="Phobius"/>
    </source>
</evidence>
<gene>
    <name evidence="8" type="ORF">CfE428DRAFT_4919</name>
</gene>
<dbReference type="InterPro" id="IPR036457">
    <property type="entry name" value="PPM-type-like_dom_sf"/>
</dbReference>
<evidence type="ECO:0000256" key="1">
    <source>
        <dbReference type="ARBA" id="ARBA00022679"/>
    </source>
</evidence>
<dbReference type="InterPro" id="IPR000719">
    <property type="entry name" value="Prot_kinase_dom"/>
</dbReference>
<dbReference type="InterPro" id="IPR008271">
    <property type="entry name" value="Ser/Thr_kinase_AS"/>
</dbReference>
<keyword evidence="5" id="KW-0812">Transmembrane</keyword>
<dbReference type="CDD" id="cd14014">
    <property type="entry name" value="STKc_PknB_like"/>
    <property type="match status" value="1"/>
</dbReference>
<dbReference type="Proteomes" id="UP000005824">
    <property type="component" value="Unassembled WGS sequence"/>
</dbReference>
<sequence length="540" mass="60664">MKVNLTSYGLPRDGKESEDAFAVKAWDETVIAVLADGTGAARRGREASARIVESLVSNYSARPESWPPQKALTEFTRLINRTLHHESMLQHDAPEMISTLSVAVIEGNRLFGLNVGDSRVYLARGGQLARLSEDHVDEQMRHVLRRAIGLAPDVEPYCFERELNDGDIAFLCSDGVSNVLDESELNARLAQRYAARAIVQHARSVAKPEQLDDMSAIVIDIAETGKLRAVSQLPLHIPETLQKGDVIDGYELVRPFQHSDRVWLATKDGQRWTLKFAPLEARDSEAVLHQFIKETWNATRLGGAFFVEAVVPEKRTAHYYVMEFVEAPSLRMLLKARPLAVDEAVELGKFLVEASQFLLRCDLVHGDIKPENILVITGYDRLSFKLVDLGSATEIFSITSRAGTASYLAPERFRQAPISERTEVFAIGVTLYEALTRSFPYGEIERFQTPVFNKAKAPVRLNPNLPPWLDSLILRALAVIPERRYQHYSEVAFDLAHPEKVEPFYQEPGGGKCTPLRFYQTGFFILLALTLYLLAKLLHH</sequence>
<feature type="domain" description="Protein kinase" evidence="6">
    <location>
        <begin position="235"/>
        <end position="505"/>
    </location>
</feature>
<dbReference type="GO" id="GO:0005524">
    <property type="term" value="F:ATP binding"/>
    <property type="evidence" value="ECO:0007669"/>
    <property type="project" value="UniProtKB-KW"/>
</dbReference>
<dbReference type="InterPro" id="IPR001932">
    <property type="entry name" value="PPM-type_phosphatase-like_dom"/>
</dbReference>
<dbReference type="PROSITE" id="PS00108">
    <property type="entry name" value="PROTEIN_KINASE_ST"/>
    <property type="match status" value="1"/>
</dbReference>
<dbReference type="SMART" id="SM00332">
    <property type="entry name" value="PP2Cc"/>
    <property type="match status" value="1"/>
</dbReference>
<dbReference type="Pfam" id="PF00069">
    <property type="entry name" value="Pkinase"/>
    <property type="match status" value="1"/>
</dbReference>
<reference evidence="8 9" key="1">
    <citation type="journal article" date="2011" name="J. Bacteriol.">
        <title>Genome sequence of Chthoniobacter flavus Ellin428, an aerobic heterotrophic soil bacterium.</title>
        <authorList>
            <person name="Kant R."/>
            <person name="van Passel M.W."/>
            <person name="Palva A."/>
            <person name="Lucas S."/>
            <person name="Lapidus A."/>
            <person name="Glavina Del Rio T."/>
            <person name="Dalin E."/>
            <person name="Tice H."/>
            <person name="Bruce D."/>
            <person name="Goodwin L."/>
            <person name="Pitluck S."/>
            <person name="Larimer F.W."/>
            <person name="Land M.L."/>
            <person name="Hauser L."/>
            <person name="Sangwan P."/>
            <person name="de Vos W.M."/>
            <person name="Janssen P.H."/>
            <person name="Smidt H."/>
        </authorList>
    </citation>
    <scope>NUCLEOTIDE SEQUENCE [LARGE SCALE GENOMIC DNA]</scope>
    <source>
        <strain evidence="8 9">Ellin428</strain>
    </source>
</reference>
<dbReference type="eggNOG" id="COG0515">
    <property type="taxonomic scope" value="Bacteria"/>
</dbReference>
<keyword evidence="2" id="KW-0547">Nucleotide-binding</keyword>
<evidence type="ECO:0000256" key="3">
    <source>
        <dbReference type="ARBA" id="ARBA00022777"/>
    </source>
</evidence>
<dbReference type="STRING" id="497964.CfE428DRAFT_4919"/>
<feature type="transmembrane region" description="Helical" evidence="5">
    <location>
        <begin position="518"/>
        <end position="535"/>
    </location>
</feature>
<dbReference type="SUPFAM" id="SSF56112">
    <property type="entry name" value="Protein kinase-like (PK-like)"/>
    <property type="match status" value="1"/>
</dbReference>
<name>B4D7K4_9BACT</name>
<evidence type="ECO:0000313" key="8">
    <source>
        <dbReference type="EMBL" id="EDY17621.1"/>
    </source>
</evidence>
<dbReference type="SMART" id="SM00220">
    <property type="entry name" value="S_TKc"/>
    <property type="match status" value="1"/>
</dbReference>
<dbReference type="CDD" id="cd00143">
    <property type="entry name" value="PP2Cc"/>
    <property type="match status" value="1"/>
</dbReference>
<dbReference type="PROSITE" id="PS51746">
    <property type="entry name" value="PPM_2"/>
    <property type="match status" value="1"/>
</dbReference>
<dbReference type="SMART" id="SM00331">
    <property type="entry name" value="PP2C_SIG"/>
    <property type="match status" value="1"/>
</dbReference>
<keyword evidence="9" id="KW-1185">Reference proteome</keyword>
<proteinExistence type="predicted"/>